<dbReference type="PANTHER" id="PTHR11002">
    <property type="entry name" value="CARBONIC ANHYDRASE"/>
    <property type="match status" value="1"/>
</dbReference>
<dbReference type="PANTHER" id="PTHR11002:SF76">
    <property type="entry name" value="CARBONIC ANHYDRASE"/>
    <property type="match status" value="1"/>
</dbReference>
<evidence type="ECO:0000256" key="3">
    <source>
        <dbReference type="ARBA" id="ARBA00022723"/>
    </source>
</evidence>
<evidence type="ECO:0000256" key="7">
    <source>
        <dbReference type="PIRSR" id="PIRSR601765-1"/>
    </source>
</evidence>
<evidence type="ECO:0000256" key="6">
    <source>
        <dbReference type="ARBA" id="ARBA00048348"/>
    </source>
</evidence>
<comment type="cofactor">
    <cofactor evidence="7">
        <name>Zn(2+)</name>
        <dbReference type="ChEBI" id="CHEBI:29105"/>
    </cofactor>
    <text evidence="7">Binds 1 zinc ion per subunit.</text>
</comment>
<sequence length="234" mass="25918">MEQNHQAQGQATPCRDISHLLEGIRRFRTRFYEENSTLMRGLVEQGQSPPALLISCSDSRVDPTLLSDAEPGQLFVVRNVANLVPPYDTTRHYDGAGAAIEYAVRDLKVDHIIVLGHAHCGGIKAMLGAAGGQWPDRDFIGGWVSMALDASRLYLSEKDEHGQPLQASLQRLRENAHLVERAAIAGSLKNLLSYPWVRERVEAGTLVLHGWWFDLDTGDLWATEPGGMQLMPVL</sequence>
<dbReference type="GO" id="GO:0004089">
    <property type="term" value="F:carbonate dehydratase activity"/>
    <property type="evidence" value="ECO:0007669"/>
    <property type="project" value="UniProtKB-UniRule"/>
</dbReference>
<feature type="binding site" evidence="7">
    <location>
        <position position="56"/>
    </location>
    <ligand>
        <name>Zn(2+)</name>
        <dbReference type="ChEBI" id="CHEBI:29105"/>
    </ligand>
</feature>
<dbReference type="InterPro" id="IPR015892">
    <property type="entry name" value="Carbonic_anhydrase_CS"/>
</dbReference>
<dbReference type="CDD" id="cd00884">
    <property type="entry name" value="beta_CA_cladeB"/>
    <property type="match status" value="1"/>
</dbReference>
<dbReference type="InterPro" id="IPR045066">
    <property type="entry name" value="Beta_CA_cladeB"/>
</dbReference>
<keyword evidence="5 8" id="KW-0456">Lyase</keyword>
<evidence type="ECO:0000313" key="10">
    <source>
        <dbReference type="Proteomes" id="UP000295182"/>
    </source>
</evidence>
<evidence type="ECO:0000313" key="9">
    <source>
        <dbReference type="EMBL" id="TCP20459.1"/>
    </source>
</evidence>
<feature type="binding site" evidence="7">
    <location>
        <position position="120"/>
    </location>
    <ligand>
        <name>Zn(2+)</name>
        <dbReference type="ChEBI" id="CHEBI:29105"/>
    </ligand>
</feature>
<dbReference type="RefSeq" id="WP_206613230.1">
    <property type="nucleotide sequence ID" value="NZ_QXNC01000005.1"/>
</dbReference>
<evidence type="ECO:0000256" key="5">
    <source>
        <dbReference type="ARBA" id="ARBA00023239"/>
    </source>
</evidence>
<keyword evidence="3 7" id="KW-0479">Metal-binding</keyword>
<dbReference type="Gene3D" id="3.40.1050.10">
    <property type="entry name" value="Carbonic anhydrase"/>
    <property type="match status" value="1"/>
</dbReference>
<dbReference type="InterPro" id="IPR001765">
    <property type="entry name" value="Carbonic_anhydrase"/>
</dbReference>
<dbReference type="Pfam" id="PF00484">
    <property type="entry name" value="Pro_CA"/>
    <property type="match status" value="1"/>
</dbReference>
<protein>
    <recommendedName>
        <fullName evidence="2 8">Carbonic anhydrase</fullName>
        <ecNumber evidence="2 8">4.2.1.1</ecNumber>
    </recommendedName>
    <alternativeName>
        <fullName evidence="8">Carbonate dehydratase</fullName>
    </alternativeName>
</protein>
<dbReference type="PROSITE" id="PS00705">
    <property type="entry name" value="PROK_CO2_ANHYDRASE_2"/>
    <property type="match status" value="1"/>
</dbReference>
<dbReference type="GO" id="GO:0008270">
    <property type="term" value="F:zinc ion binding"/>
    <property type="evidence" value="ECO:0007669"/>
    <property type="project" value="UniProtKB-UniRule"/>
</dbReference>
<dbReference type="EMBL" id="SLXH01000001">
    <property type="protein sequence ID" value="TCP20459.1"/>
    <property type="molecule type" value="Genomic_DNA"/>
</dbReference>
<evidence type="ECO:0000256" key="1">
    <source>
        <dbReference type="ARBA" id="ARBA00006217"/>
    </source>
</evidence>
<evidence type="ECO:0000256" key="8">
    <source>
        <dbReference type="RuleBase" id="RU003956"/>
    </source>
</evidence>
<accession>A0A4R2NGD6</accession>
<dbReference type="InterPro" id="IPR036874">
    <property type="entry name" value="Carbonic_anhydrase_sf"/>
</dbReference>
<dbReference type="GO" id="GO:0015976">
    <property type="term" value="P:carbon utilization"/>
    <property type="evidence" value="ECO:0007669"/>
    <property type="project" value="InterPro"/>
</dbReference>
<dbReference type="Proteomes" id="UP000295182">
    <property type="component" value="Unassembled WGS sequence"/>
</dbReference>
<organism evidence="9 10">
    <name type="scientific">Simplicispira metamorpha</name>
    <dbReference type="NCBI Taxonomy" id="80881"/>
    <lineage>
        <taxon>Bacteria</taxon>
        <taxon>Pseudomonadati</taxon>
        <taxon>Pseudomonadota</taxon>
        <taxon>Betaproteobacteria</taxon>
        <taxon>Burkholderiales</taxon>
        <taxon>Comamonadaceae</taxon>
        <taxon>Simplicispira</taxon>
    </lineage>
</organism>
<dbReference type="SMART" id="SM00947">
    <property type="entry name" value="Pro_CA"/>
    <property type="match status" value="1"/>
</dbReference>
<comment type="caution">
    <text evidence="9">The sequence shown here is derived from an EMBL/GenBank/DDBJ whole genome shotgun (WGS) entry which is preliminary data.</text>
</comment>
<evidence type="ECO:0000256" key="2">
    <source>
        <dbReference type="ARBA" id="ARBA00012925"/>
    </source>
</evidence>
<name>A0A4R2NGD6_9BURK</name>
<comment type="function">
    <text evidence="8">Reversible hydration of carbon dioxide.</text>
</comment>
<feature type="binding site" evidence="7">
    <location>
        <position position="58"/>
    </location>
    <ligand>
        <name>Zn(2+)</name>
        <dbReference type="ChEBI" id="CHEBI:29105"/>
    </ligand>
</feature>
<evidence type="ECO:0000256" key="4">
    <source>
        <dbReference type="ARBA" id="ARBA00022833"/>
    </source>
</evidence>
<reference evidence="9 10" key="1">
    <citation type="submission" date="2019-03" db="EMBL/GenBank/DDBJ databases">
        <title>Genomic Encyclopedia of Type Strains, Phase IV (KMG-IV): sequencing the most valuable type-strain genomes for metagenomic binning, comparative biology and taxonomic classification.</title>
        <authorList>
            <person name="Goeker M."/>
        </authorList>
    </citation>
    <scope>NUCLEOTIDE SEQUENCE [LARGE SCALE GENOMIC DNA]</scope>
    <source>
        <strain evidence="9 10">DSM 1837</strain>
    </source>
</reference>
<dbReference type="PROSITE" id="PS00704">
    <property type="entry name" value="PROK_CO2_ANHYDRASE_1"/>
    <property type="match status" value="1"/>
</dbReference>
<dbReference type="SUPFAM" id="SSF53056">
    <property type="entry name" value="beta-carbonic anhydrase, cab"/>
    <property type="match status" value="1"/>
</dbReference>
<proteinExistence type="inferred from homology"/>
<dbReference type="EC" id="4.2.1.1" evidence="2 8"/>
<comment type="catalytic activity">
    <reaction evidence="6 8">
        <text>hydrogencarbonate + H(+) = CO2 + H2O</text>
        <dbReference type="Rhea" id="RHEA:10748"/>
        <dbReference type="ChEBI" id="CHEBI:15377"/>
        <dbReference type="ChEBI" id="CHEBI:15378"/>
        <dbReference type="ChEBI" id="CHEBI:16526"/>
        <dbReference type="ChEBI" id="CHEBI:17544"/>
        <dbReference type="EC" id="4.2.1.1"/>
    </reaction>
</comment>
<feature type="binding site" evidence="7">
    <location>
        <position position="117"/>
    </location>
    <ligand>
        <name>Zn(2+)</name>
        <dbReference type="ChEBI" id="CHEBI:29105"/>
    </ligand>
</feature>
<keyword evidence="10" id="KW-1185">Reference proteome</keyword>
<gene>
    <name evidence="9" type="ORF">EV674_101108</name>
</gene>
<dbReference type="AlphaFoldDB" id="A0A4R2NGD6"/>
<comment type="similarity">
    <text evidence="1 8">Belongs to the beta-class carbonic anhydrase family.</text>
</comment>
<keyword evidence="4 7" id="KW-0862">Zinc</keyword>